<dbReference type="GO" id="GO:0005524">
    <property type="term" value="F:ATP binding"/>
    <property type="evidence" value="ECO:0007669"/>
    <property type="project" value="UniProtKB-KW"/>
</dbReference>
<dbReference type="PANTHER" id="PTHR11550:SF0">
    <property type="entry name" value="CTP SYNTHASE-RELATED"/>
    <property type="match status" value="1"/>
</dbReference>
<dbReference type="CDD" id="cd03113">
    <property type="entry name" value="CTPS_N"/>
    <property type="match status" value="1"/>
</dbReference>
<comment type="function">
    <text evidence="9">Catalyzes the ATP-dependent amination of UTP to CTP with either L-glutamine or ammonia as the source of nitrogen.</text>
</comment>
<comment type="catalytic activity">
    <reaction evidence="8 9">
        <text>UTP + L-glutamine + ATP + H2O = CTP + L-glutamate + ADP + phosphate + 2 H(+)</text>
        <dbReference type="Rhea" id="RHEA:26426"/>
        <dbReference type="ChEBI" id="CHEBI:15377"/>
        <dbReference type="ChEBI" id="CHEBI:15378"/>
        <dbReference type="ChEBI" id="CHEBI:29985"/>
        <dbReference type="ChEBI" id="CHEBI:30616"/>
        <dbReference type="ChEBI" id="CHEBI:37563"/>
        <dbReference type="ChEBI" id="CHEBI:43474"/>
        <dbReference type="ChEBI" id="CHEBI:46398"/>
        <dbReference type="ChEBI" id="CHEBI:58359"/>
        <dbReference type="ChEBI" id="CHEBI:456216"/>
        <dbReference type="EC" id="6.3.4.2"/>
    </reaction>
</comment>
<dbReference type="Ensembl" id="ENSCCRT00000165781.1">
    <property type="protein sequence ID" value="ENSCCRP00000139833.1"/>
    <property type="gene ID" value="ENSCCRG00000053547.1"/>
</dbReference>
<name>A0A9J8A786_CYPCA</name>
<dbReference type="GO" id="GO:0003883">
    <property type="term" value="F:CTP synthase activity"/>
    <property type="evidence" value="ECO:0007669"/>
    <property type="project" value="UniProtKB-UniRule"/>
</dbReference>
<dbReference type="EC" id="6.3.4.2" evidence="9"/>
<dbReference type="InterPro" id="IPR017926">
    <property type="entry name" value="GATASE"/>
</dbReference>
<dbReference type="FunFam" id="3.40.50.300:FF:000207">
    <property type="entry name" value="CTP synthase"/>
    <property type="match status" value="1"/>
</dbReference>
<feature type="domain" description="Glutamine amidotransferase" evidence="11">
    <location>
        <begin position="591"/>
        <end position="642"/>
    </location>
</feature>
<evidence type="ECO:0000256" key="10">
    <source>
        <dbReference type="SAM" id="MobiDB-lite"/>
    </source>
</evidence>
<dbReference type="GeneTree" id="ENSGT00910000144179"/>
<keyword evidence="7 9" id="KW-0665">Pyrimidine biosynthesis</keyword>
<dbReference type="InterPro" id="IPR027417">
    <property type="entry name" value="P-loop_NTPase"/>
</dbReference>
<organism evidence="13 14">
    <name type="scientific">Cyprinus carpio carpio</name>
    <dbReference type="NCBI Taxonomy" id="630221"/>
    <lineage>
        <taxon>Eukaryota</taxon>
        <taxon>Metazoa</taxon>
        <taxon>Chordata</taxon>
        <taxon>Craniata</taxon>
        <taxon>Vertebrata</taxon>
        <taxon>Euteleostomi</taxon>
        <taxon>Actinopterygii</taxon>
        <taxon>Neopterygii</taxon>
        <taxon>Teleostei</taxon>
        <taxon>Ostariophysi</taxon>
        <taxon>Cypriniformes</taxon>
        <taxon>Cyprinidae</taxon>
        <taxon>Cyprininae</taxon>
        <taxon>Cyprinus</taxon>
    </lineage>
</organism>
<comment type="similarity">
    <text evidence="2 9">Belongs to the CTP synthase family.</text>
</comment>
<feature type="compositionally biased region" description="Low complexity" evidence="10">
    <location>
        <begin position="671"/>
        <end position="681"/>
    </location>
</feature>
<evidence type="ECO:0000313" key="14">
    <source>
        <dbReference type="Proteomes" id="UP001108240"/>
    </source>
</evidence>
<dbReference type="GO" id="GO:0097268">
    <property type="term" value="C:cytoophidium"/>
    <property type="evidence" value="ECO:0007669"/>
    <property type="project" value="TreeGrafter"/>
</dbReference>
<proteinExistence type="inferred from homology"/>
<dbReference type="GO" id="GO:0044210">
    <property type="term" value="P:'de novo' CTP biosynthetic process"/>
    <property type="evidence" value="ECO:0007669"/>
    <property type="project" value="UniProtKB-UniRule"/>
</dbReference>
<dbReference type="GO" id="GO:0019856">
    <property type="term" value="P:pyrimidine nucleobase biosynthetic process"/>
    <property type="evidence" value="ECO:0007669"/>
    <property type="project" value="TreeGrafter"/>
</dbReference>
<dbReference type="Gene3D" id="3.40.50.300">
    <property type="entry name" value="P-loop containing nucleotide triphosphate hydrolases"/>
    <property type="match status" value="1"/>
</dbReference>
<dbReference type="SUPFAM" id="SSF52317">
    <property type="entry name" value="Class I glutamine amidotransferase-like"/>
    <property type="match status" value="2"/>
</dbReference>
<dbReference type="AlphaFoldDB" id="A0A9J8A786"/>
<dbReference type="SUPFAM" id="SSF52540">
    <property type="entry name" value="P-loop containing nucleoside triphosphate hydrolases"/>
    <property type="match status" value="1"/>
</dbReference>
<evidence type="ECO:0000313" key="13">
    <source>
        <dbReference type="Ensembl" id="ENSCCRP00000139833.1"/>
    </source>
</evidence>
<keyword evidence="3 9" id="KW-0436">Ligase</keyword>
<dbReference type="Proteomes" id="UP001108240">
    <property type="component" value="Unplaced"/>
</dbReference>
<accession>A0A9J8A786</accession>
<dbReference type="GO" id="GO:0005737">
    <property type="term" value="C:cytoplasm"/>
    <property type="evidence" value="ECO:0007669"/>
    <property type="project" value="TreeGrafter"/>
</dbReference>
<dbReference type="PROSITE" id="PS51273">
    <property type="entry name" value="GATASE_TYPE_1"/>
    <property type="match status" value="1"/>
</dbReference>
<dbReference type="Pfam" id="PF00117">
    <property type="entry name" value="GATase"/>
    <property type="match status" value="2"/>
</dbReference>
<dbReference type="InterPro" id="IPR017456">
    <property type="entry name" value="CTP_synthase_N"/>
</dbReference>
<dbReference type="CDD" id="cd01746">
    <property type="entry name" value="GATase1_CTP_Synthase"/>
    <property type="match status" value="1"/>
</dbReference>
<evidence type="ECO:0000256" key="9">
    <source>
        <dbReference type="RuleBase" id="RU810713"/>
    </source>
</evidence>
<dbReference type="FunFam" id="3.40.50.880:FF:000069">
    <property type="entry name" value="CTP synthase"/>
    <property type="match status" value="1"/>
</dbReference>
<evidence type="ECO:0000256" key="8">
    <source>
        <dbReference type="ARBA" id="ARBA00047781"/>
    </source>
</evidence>
<evidence type="ECO:0000259" key="12">
    <source>
        <dbReference type="Pfam" id="PF06418"/>
    </source>
</evidence>
<evidence type="ECO:0000256" key="1">
    <source>
        <dbReference type="ARBA" id="ARBA00005171"/>
    </source>
</evidence>
<dbReference type="InterPro" id="IPR004468">
    <property type="entry name" value="CTP_synthase"/>
</dbReference>
<dbReference type="NCBIfam" id="TIGR00337">
    <property type="entry name" value="PyrG"/>
    <property type="match status" value="1"/>
</dbReference>
<feature type="region of interest" description="Disordered" evidence="10">
    <location>
        <begin position="665"/>
        <end position="694"/>
    </location>
</feature>
<evidence type="ECO:0000259" key="11">
    <source>
        <dbReference type="Pfam" id="PF00117"/>
    </source>
</evidence>
<comment type="pathway">
    <text evidence="1 9">Pyrimidine metabolism; CTP biosynthesis via de novo pathway; CTP from UDP: step 2/2.</text>
</comment>
<dbReference type="Pfam" id="PF06418">
    <property type="entry name" value="CTP_synth_N"/>
    <property type="match status" value="1"/>
</dbReference>
<dbReference type="GO" id="GO:0042802">
    <property type="term" value="F:identical protein binding"/>
    <property type="evidence" value="ECO:0007669"/>
    <property type="project" value="TreeGrafter"/>
</dbReference>
<keyword evidence="5 9" id="KW-0067">ATP-binding</keyword>
<evidence type="ECO:0000256" key="6">
    <source>
        <dbReference type="ARBA" id="ARBA00022962"/>
    </source>
</evidence>
<feature type="domain" description="CTP synthase N-terminal" evidence="12">
    <location>
        <begin position="52"/>
        <end position="322"/>
    </location>
</feature>
<sequence length="694" mass="77829">MCTRLFSLYKSCFCAVEIVQHLSHRAGRALYSKSPNISSDISDHPRVVGSMKYILVTGGVISGIGKGIIASSVGTILKSCGLHVTAIKIDPYINIDAGTFSPYEHGEVFVLDDGGEVDLDLGNYERFLDIRLTKDNNLTTGKIYQSVINKERRGDYLGKTVQVVPHITDAIQDWVMRQAKVPVDDDDVEPQVCVIELGGTVGDIESMPFIEAFRQFQFKVKRENFCNIHVSLVPQPSATGEQKTKPTQNSVRELRGLGLSPDLIMCRCSTPLDNSVKEKISMFCHVEPEQVICVHDVSSIYRVPLLLENQGVVGYFCRRLNLPIETKPRKMLAKWKEMSDRSDRLLEQCSIALVGKYTKFSDSYASVIKALEHSALAISHKLEVKYVDSADLEASRLQEEPVRYHEAWQKLCSANGILVPGGFGVRGTEGKIQAISWARKQKKPFLGVCLGMQLAVCEFARNMLDWKDANSTEFDPETEHPVVIDMPEHNPGQMGGTMRLGKRRTIFKTKNSILRKLYGDVDHVEERHRHRFEELDSGGDEICINYDLKQALFRCILAKTVIILSGVLFCTWKRASDENQSMLTHLVNPELTQHFEEKGFRFVGQDVEGERMEVIELDDHPYFVGVQYHPEFTSRPIKPSPPYLGLLLAAAGRLPGYLQKGCRLSPRETYSDGSGSSSPDSEIADLKLHSLAQE</sequence>
<protein>
    <recommendedName>
        <fullName evidence="9">CTP synthase</fullName>
        <ecNumber evidence="9">6.3.4.2</ecNumber>
    </recommendedName>
    <alternativeName>
        <fullName evidence="9">UTP--ammonia ligase</fullName>
    </alternativeName>
</protein>
<keyword evidence="4 9" id="KW-0547">Nucleotide-binding</keyword>
<reference evidence="13" key="2">
    <citation type="submission" date="2025-09" db="UniProtKB">
        <authorList>
            <consortium name="Ensembl"/>
        </authorList>
    </citation>
    <scope>IDENTIFICATION</scope>
</reference>
<evidence type="ECO:0000256" key="5">
    <source>
        <dbReference type="ARBA" id="ARBA00022840"/>
    </source>
</evidence>
<dbReference type="Gene3D" id="3.40.50.880">
    <property type="match status" value="2"/>
</dbReference>
<dbReference type="InterPro" id="IPR029062">
    <property type="entry name" value="Class_I_gatase-like"/>
</dbReference>
<dbReference type="PANTHER" id="PTHR11550">
    <property type="entry name" value="CTP SYNTHASE"/>
    <property type="match status" value="1"/>
</dbReference>
<keyword evidence="14" id="KW-1185">Reference proteome</keyword>
<evidence type="ECO:0000256" key="3">
    <source>
        <dbReference type="ARBA" id="ARBA00022598"/>
    </source>
</evidence>
<feature type="domain" description="Glutamine amidotransferase" evidence="11">
    <location>
        <begin position="361"/>
        <end position="533"/>
    </location>
</feature>
<dbReference type="NCBIfam" id="NF003792">
    <property type="entry name" value="PRK05380.1"/>
    <property type="match status" value="1"/>
</dbReference>
<evidence type="ECO:0000256" key="2">
    <source>
        <dbReference type="ARBA" id="ARBA00007533"/>
    </source>
</evidence>
<dbReference type="OMA" id="HAAMYCH"/>
<keyword evidence="6 9" id="KW-0315">Glutamine amidotransferase</keyword>
<evidence type="ECO:0000256" key="4">
    <source>
        <dbReference type="ARBA" id="ARBA00022741"/>
    </source>
</evidence>
<reference evidence="13" key="1">
    <citation type="submission" date="2025-08" db="UniProtKB">
        <authorList>
            <consortium name="Ensembl"/>
        </authorList>
    </citation>
    <scope>IDENTIFICATION</scope>
</reference>
<dbReference type="InterPro" id="IPR033828">
    <property type="entry name" value="GATase1_CTP_Synthase"/>
</dbReference>
<evidence type="ECO:0000256" key="7">
    <source>
        <dbReference type="ARBA" id="ARBA00022975"/>
    </source>
</evidence>